<gene>
    <name evidence="2" type="ORF">B0H63DRAFT_255392</name>
</gene>
<evidence type="ECO:0000313" key="3">
    <source>
        <dbReference type="Proteomes" id="UP001285441"/>
    </source>
</evidence>
<dbReference type="Proteomes" id="UP001285441">
    <property type="component" value="Unassembled WGS sequence"/>
</dbReference>
<evidence type="ECO:0000313" key="2">
    <source>
        <dbReference type="EMBL" id="KAK3374686.1"/>
    </source>
</evidence>
<reference evidence="2" key="1">
    <citation type="journal article" date="2023" name="Mol. Phylogenet. Evol.">
        <title>Genome-scale phylogeny and comparative genomics of the fungal order Sordariales.</title>
        <authorList>
            <person name="Hensen N."/>
            <person name="Bonometti L."/>
            <person name="Westerberg I."/>
            <person name="Brannstrom I.O."/>
            <person name="Guillou S."/>
            <person name="Cros-Aarteil S."/>
            <person name="Calhoun S."/>
            <person name="Haridas S."/>
            <person name="Kuo A."/>
            <person name="Mondo S."/>
            <person name="Pangilinan J."/>
            <person name="Riley R."/>
            <person name="LaButti K."/>
            <person name="Andreopoulos B."/>
            <person name="Lipzen A."/>
            <person name="Chen C."/>
            <person name="Yan M."/>
            <person name="Daum C."/>
            <person name="Ng V."/>
            <person name="Clum A."/>
            <person name="Steindorff A."/>
            <person name="Ohm R.A."/>
            <person name="Martin F."/>
            <person name="Silar P."/>
            <person name="Natvig D.O."/>
            <person name="Lalanne C."/>
            <person name="Gautier V."/>
            <person name="Ament-Velasquez S.L."/>
            <person name="Kruys A."/>
            <person name="Hutchinson M.I."/>
            <person name="Powell A.J."/>
            <person name="Barry K."/>
            <person name="Miller A.N."/>
            <person name="Grigoriev I.V."/>
            <person name="Debuchy R."/>
            <person name="Gladieux P."/>
            <person name="Hiltunen Thoren M."/>
            <person name="Johannesson H."/>
        </authorList>
    </citation>
    <scope>NUCLEOTIDE SEQUENCE</scope>
    <source>
        <strain evidence="2">CBS 232.78</strain>
    </source>
</reference>
<keyword evidence="3" id="KW-1185">Reference proteome</keyword>
<organism evidence="2 3">
    <name type="scientific">Podospora didyma</name>
    <dbReference type="NCBI Taxonomy" id="330526"/>
    <lineage>
        <taxon>Eukaryota</taxon>
        <taxon>Fungi</taxon>
        <taxon>Dikarya</taxon>
        <taxon>Ascomycota</taxon>
        <taxon>Pezizomycotina</taxon>
        <taxon>Sordariomycetes</taxon>
        <taxon>Sordariomycetidae</taxon>
        <taxon>Sordariales</taxon>
        <taxon>Podosporaceae</taxon>
        <taxon>Podospora</taxon>
    </lineage>
</organism>
<proteinExistence type="predicted"/>
<dbReference type="EMBL" id="JAULSW010000007">
    <property type="protein sequence ID" value="KAK3374686.1"/>
    <property type="molecule type" value="Genomic_DNA"/>
</dbReference>
<evidence type="ECO:0008006" key="4">
    <source>
        <dbReference type="Google" id="ProtNLM"/>
    </source>
</evidence>
<comment type="caution">
    <text evidence="2">The sequence shown here is derived from an EMBL/GenBank/DDBJ whole genome shotgun (WGS) entry which is preliminary data.</text>
</comment>
<reference evidence="2" key="2">
    <citation type="submission" date="2023-06" db="EMBL/GenBank/DDBJ databases">
        <authorList>
            <consortium name="Lawrence Berkeley National Laboratory"/>
            <person name="Haridas S."/>
            <person name="Hensen N."/>
            <person name="Bonometti L."/>
            <person name="Westerberg I."/>
            <person name="Brannstrom I.O."/>
            <person name="Guillou S."/>
            <person name="Cros-Aarteil S."/>
            <person name="Calhoun S."/>
            <person name="Kuo A."/>
            <person name="Mondo S."/>
            <person name="Pangilinan J."/>
            <person name="Riley R."/>
            <person name="LaButti K."/>
            <person name="Andreopoulos B."/>
            <person name="Lipzen A."/>
            <person name="Chen C."/>
            <person name="Yanf M."/>
            <person name="Daum C."/>
            <person name="Ng V."/>
            <person name="Clum A."/>
            <person name="Steindorff A."/>
            <person name="Ohm R."/>
            <person name="Martin F."/>
            <person name="Silar P."/>
            <person name="Natvig D."/>
            <person name="Lalanne C."/>
            <person name="Gautier V."/>
            <person name="Ament-velasquez S.L."/>
            <person name="Kruys A."/>
            <person name="Hutchinson M.I."/>
            <person name="Powell A.J."/>
            <person name="Barry K."/>
            <person name="Miller A.N."/>
            <person name="Grigoriev I.V."/>
            <person name="Debuchy R."/>
            <person name="Gladieux P."/>
            <person name="Thoren M.H."/>
            <person name="Johannesson H."/>
        </authorList>
    </citation>
    <scope>NUCLEOTIDE SEQUENCE</scope>
    <source>
        <strain evidence="2">CBS 232.78</strain>
    </source>
</reference>
<dbReference type="AlphaFoldDB" id="A0AAE0KET9"/>
<feature type="chain" id="PRO_5042146206" description="Secreted protein" evidence="1">
    <location>
        <begin position="25"/>
        <end position="89"/>
    </location>
</feature>
<accession>A0AAE0KET9</accession>
<evidence type="ECO:0000256" key="1">
    <source>
        <dbReference type="SAM" id="SignalP"/>
    </source>
</evidence>
<name>A0AAE0KET9_9PEZI</name>
<keyword evidence="1" id="KW-0732">Signal</keyword>
<feature type="signal peptide" evidence="1">
    <location>
        <begin position="1"/>
        <end position="24"/>
    </location>
</feature>
<sequence>MPMNQGSILLWLSWRALLPEGWLASDQCRRMLHPPGRLAPAPDFVLGSRVAGKSAVITDRGSGRRRVSCSLQTRLEMAGTGTDHIHDLF</sequence>
<protein>
    <recommendedName>
        <fullName evidence="4">Secreted protein</fullName>
    </recommendedName>
</protein>